<accession>A6DGM5</accession>
<dbReference type="InterPro" id="IPR030395">
    <property type="entry name" value="GP_PDE_dom"/>
</dbReference>
<dbReference type="GO" id="GO:0008081">
    <property type="term" value="F:phosphoric diester hydrolase activity"/>
    <property type="evidence" value="ECO:0007669"/>
    <property type="project" value="InterPro"/>
</dbReference>
<dbReference type="Proteomes" id="UP000004947">
    <property type="component" value="Unassembled WGS sequence"/>
</dbReference>
<comment type="caution">
    <text evidence="2">The sequence shown here is derived from an EMBL/GenBank/DDBJ whole genome shotgun (WGS) entry which is preliminary data.</text>
</comment>
<dbReference type="GO" id="GO:0006629">
    <property type="term" value="P:lipid metabolic process"/>
    <property type="evidence" value="ECO:0007669"/>
    <property type="project" value="InterPro"/>
</dbReference>
<protein>
    <submittedName>
        <fullName evidence="2">Glycerophosphoryl diester phosphodiesterase</fullName>
    </submittedName>
</protein>
<dbReference type="EMBL" id="ABCK01000002">
    <property type="protein sequence ID" value="EDM29342.1"/>
    <property type="molecule type" value="Genomic_DNA"/>
</dbReference>
<reference evidence="2 3" key="1">
    <citation type="journal article" date="2010" name="J. Bacteriol.">
        <title>Genome sequence of Lentisphaera araneosa HTCC2155T, the type species of the order Lentisphaerales in the phylum Lentisphaerae.</title>
        <authorList>
            <person name="Thrash J.C."/>
            <person name="Cho J.C."/>
            <person name="Vergin K.L."/>
            <person name="Morris R.M."/>
            <person name="Giovannoni S.J."/>
        </authorList>
    </citation>
    <scope>NUCLEOTIDE SEQUENCE [LARGE SCALE GENOMIC DNA]</scope>
    <source>
        <strain evidence="2 3">HTCC2155</strain>
    </source>
</reference>
<proteinExistence type="predicted"/>
<dbReference type="STRING" id="313628.LNTAR_23169"/>
<name>A6DGM5_9BACT</name>
<dbReference type="eggNOG" id="COG0584">
    <property type="taxonomic scope" value="Bacteria"/>
</dbReference>
<dbReference type="InterPro" id="IPR017946">
    <property type="entry name" value="PLC-like_Pdiesterase_TIM-brl"/>
</dbReference>
<gene>
    <name evidence="2" type="ORF">LNTAR_23169</name>
</gene>
<dbReference type="PROSITE" id="PS51704">
    <property type="entry name" value="GP_PDE"/>
    <property type="match status" value="1"/>
</dbReference>
<dbReference type="Pfam" id="PF03009">
    <property type="entry name" value="GDPD"/>
    <property type="match status" value="1"/>
</dbReference>
<evidence type="ECO:0000259" key="1">
    <source>
        <dbReference type="PROSITE" id="PS51704"/>
    </source>
</evidence>
<sequence length="80" mass="9052">MICIHDKNTKKAGRKNLTVAKSSLNELQKIDVDSFKHKTYAWTQIPTLKQVLDSVTKGKKVFIEIKSGVETIDPVLKIIK</sequence>
<dbReference type="AlphaFoldDB" id="A6DGM5"/>
<evidence type="ECO:0000313" key="3">
    <source>
        <dbReference type="Proteomes" id="UP000004947"/>
    </source>
</evidence>
<dbReference type="SUPFAM" id="SSF51695">
    <property type="entry name" value="PLC-like phosphodiesterases"/>
    <property type="match status" value="1"/>
</dbReference>
<feature type="domain" description="GP-PDE" evidence="1">
    <location>
        <begin position="1"/>
        <end position="80"/>
    </location>
</feature>
<keyword evidence="3" id="KW-1185">Reference proteome</keyword>
<organism evidence="2 3">
    <name type="scientific">Lentisphaera araneosa HTCC2155</name>
    <dbReference type="NCBI Taxonomy" id="313628"/>
    <lineage>
        <taxon>Bacteria</taxon>
        <taxon>Pseudomonadati</taxon>
        <taxon>Lentisphaerota</taxon>
        <taxon>Lentisphaeria</taxon>
        <taxon>Lentisphaerales</taxon>
        <taxon>Lentisphaeraceae</taxon>
        <taxon>Lentisphaera</taxon>
    </lineage>
</organism>
<evidence type="ECO:0000313" key="2">
    <source>
        <dbReference type="EMBL" id="EDM29342.1"/>
    </source>
</evidence>
<dbReference type="Gene3D" id="3.20.20.190">
    <property type="entry name" value="Phosphatidylinositol (PI) phosphodiesterase"/>
    <property type="match status" value="1"/>
</dbReference>